<dbReference type="InterPro" id="IPR032199">
    <property type="entry name" value="RMI1_C"/>
</dbReference>
<dbReference type="EMBL" id="RQTK01000023">
    <property type="protein sequence ID" value="RUS90845.1"/>
    <property type="molecule type" value="Genomic_DNA"/>
</dbReference>
<dbReference type="GO" id="GO:0031422">
    <property type="term" value="C:RecQ family helicase-topoisomerase III complex"/>
    <property type="evidence" value="ECO:0007669"/>
    <property type="project" value="TreeGrafter"/>
</dbReference>
<proteinExistence type="predicted"/>
<evidence type="ECO:0000313" key="2">
    <source>
        <dbReference type="EMBL" id="RUS90845.1"/>
    </source>
</evidence>
<organism evidence="2 3">
    <name type="scientific">Elysia chlorotica</name>
    <name type="common">Eastern emerald elysia</name>
    <name type="synonym">Sea slug</name>
    <dbReference type="NCBI Taxonomy" id="188477"/>
    <lineage>
        <taxon>Eukaryota</taxon>
        <taxon>Metazoa</taxon>
        <taxon>Spiralia</taxon>
        <taxon>Lophotrochozoa</taxon>
        <taxon>Mollusca</taxon>
        <taxon>Gastropoda</taxon>
        <taxon>Heterobranchia</taxon>
        <taxon>Euthyneura</taxon>
        <taxon>Panpulmonata</taxon>
        <taxon>Sacoglossa</taxon>
        <taxon>Placobranchoidea</taxon>
        <taxon>Plakobranchidae</taxon>
        <taxon>Elysia</taxon>
    </lineage>
</organism>
<dbReference type="PANTHER" id="PTHR14790:SF15">
    <property type="entry name" value="RECQ-MEDIATED GENOME INSTABILITY PROTEIN 1"/>
    <property type="match status" value="1"/>
</dbReference>
<keyword evidence="3" id="KW-1185">Reference proteome</keyword>
<sequence>MYPPMYQVFIMTLITKLCSNNGSHWSLACKVNDGSTSLDVDISNGILRGLIGFSAEDSIAMRQRFKSEPEVKEVFAKGLSQCQSKLISGRGGCLVELEPASRNSHGNRPVIVNFQLLLS</sequence>
<dbReference type="Pfam" id="PF16099">
    <property type="entry name" value="RMI1_C"/>
    <property type="match status" value="1"/>
</dbReference>
<reference evidence="2 3" key="1">
    <citation type="submission" date="2019-01" db="EMBL/GenBank/DDBJ databases">
        <title>A draft genome assembly of the solar-powered sea slug Elysia chlorotica.</title>
        <authorList>
            <person name="Cai H."/>
            <person name="Li Q."/>
            <person name="Fang X."/>
            <person name="Li J."/>
            <person name="Curtis N.E."/>
            <person name="Altenburger A."/>
            <person name="Shibata T."/>
            <person name="Feng M."/>
            <person name="Maeda T."/>
            <person name="Schwartz J.A."/>
            <person name="Shigenobu S."/>
            <person name="Lundholm N."/>
            <person name="Nishiyama T."/>
            <person name="Yang H."/>
            <person name="Hasebe M."/>
            <person name="Li S."/>
            <person name="Pierce S.K."/>
            <person name="Wang J."/>
        </authorList>
    </citation>
    <scope>NUCLEOTIDE SEQUENCE [LARGE SCALE GENOMIC DNA]</scope>
    <source>
        <strain evidence="2">EC2010</strain>
        <tissue evidence="2">Whole organism of an adult</tissue>
    </source>
</reference>
<dbReference type="GO" id="GO:0000166">
    <property type="term" value="F:nucleotide binding"/>
    <property type="evidence" value="ECO:0007669"/>
    <property type="project" value="InterPro"/>
</dbReference>
<dbReference type="AlphaFoldDB" id="A0A3S1BTD1"/>
<dbReference type="STRING" id="188477.A0A3S1BTD1"/>
<accession>A0A3S1BTD1</accession>
<dbReference type="GO" id="GO:0016604">
    <property type="term" value="C:nuclear body"/>
    <property type="evidence" value="ECO:0007669"/>
    <property type="project" value="TreeGrafter"/>
</dbReference>
<dbReference type="Gene3D" id="6.10.140.770">
    <property type="match status" value="1"/>
</dbReference>
<dbReference type="OrthoDB" id="341511at2759"/>
<comment type="caution">
    <text evidence="2">The sequence shown here is derived from an EMBL/GenBank/DDBJ whole genome shotgun (WGS) entry which is preliminary data.</text>
</comment>
<gene>
    <name evidence="2" type="ORF">EGW08_001352</name>
</gene>
<dbReference type="PANTHER" id="PTHR14790">
    <property type="entry name" value="RECQ-MEDIATED GENOME INSTABILITY PROTEIN 1 RMI1"/>
    <property type="match status" value="1"/>
</dbReference>
<dbReference type="GO" id="GO:0000712">
    <property type="term" value="P:resolution of meiotic recombination intermediates"/>
    <property type="evidence" value="ECO:0007669"/>
    <property type="project" value="TreeGrafter"/>
</dbReference>
<protein>
    <recommendedName>
        <fullName evidence="1">RecQ-mediated genome instability protein 1 C-terminal OB-fold domain-containing protein</fullName>
    </recommendedName>
</protein>
<evidence type="ECO:0000259" key="1">
    <source>
        <dbReference type="Pfam" id="PF16099"/>
    </source>
</evidence>
<evidence type="ECO:0000313" key="3">
    <source>
        <dbReference type="Proteomes" id="UP000271974"/>
    </source>
</evidence>
<dbReference type="Proteomes" id="UP000271974">
    <property type="component" value="Unassembled WGS sequence"/>
</dbReference>
<dbReference type="GO" id="GO:0000724">
    <property type="term" value="P:double-strand break repair via homologous recombination"/>
    <property type="evidence" value="ECO:0007669"/>
    <property type="project" value="TreeGrafter"/>
</dbReference>
<feature type="domain" description="RecQ-mediated genome instability protein 1 C-terminal OB-fold" evidence="1">
    <location>
        <begin position="8"/>
        <end position="112"/>
    </location>
</feature>
<name>A0A3S1BTD1_ELYCH</name>